<dbReference type="GO" id="GO:0000981">
    <property type="term" value="F:DNA-binding transcription factor activity, RNA polymerase II-specific"/>
    <property type="evidence" value="ECO:0007669"/>
    <property type="project" value="InterPro"/>
</dbReference>
<dbReference type="PhylomeDB" id="S8AT84"/>
<dbReference type="Gene3D" id="4.10.240.10">
    <property type="entry name" value="Zn(2)-C6 fungal-type DNA-binding domain"/>
    <property type="match status" value="1"/>
</dbReference>
<evidence type="ECO:0000256" key="4">
    <source>
        <dbReference type="ARBA" id="ARBA00023242"/>
    </source>
</evidence>
<evidence type="ECO:0000259" key="6">
    <source>
        <dbReference type="PROSITE" id="PS50048"/>
    </source>
</evidence>
<gene>
    <name evidence="7" type="ORF">PDE_04257</name>
</gene>
<dbReference type="AlphaFoldDB" id="S8AT84"/>
<feature type="region of interest" description="Disordered" evidence="5">
    <location>
        <begin position="355"/>
        <end position="379"/>
    </location>
</feature>
<evidence type="ECO:0000256" key="5">
    <source>
        <dbReference type="SAM" id="MobiDB-lite"/>
    </source>
</evidence>
<keyword evidence="2" id="KW-0238">DNA-binding</keyword>
<evidence type="ECO:0000313" key="8">
    <source>
        <dbReference type="Proteomes" id="UP000019376"/>
    </source>
</evidence>
<dbReference type="Proteomes" id="UP000019376">
    <property type="component" value="Unassembled WGS sequence"/>
</dbReference>
<dbReference type="CDD" id="cd00067">
    <property type="entry name" value="GAL4"/>
    <property type="match status" value="1"/>
</dbReference>
<feature type="compositionally biased region" description="Polar residues" evidence="5">
    <location>
        <begin position="367"/>
        <end position="378"/>
    </location>
</feature>
<dbReference type="HOGENOM" id="CLU_509096_0_0_1"/>
<feature type="domain" description="Zn(2)-C6 fungal-type" evidence="6">
    <location>
        <begin position="14"/>
        <end position="47"/>
    </location>
</feature>
<dbReference type="PROSITE" id="PS00463">
    <property type="entry name" value="ZN2_CY6_FUNGAL_1"/>
    <property type="match status" value="1"/>
</dbReference>
<keyword evidence="3" id="KW-0804">Transcription</keyword>
<keyword evidence="1" id="KW-0805">Transcription regulation</keyword>
<dbReference type="GO" id="GO:0003677">
    <property type="term" value="F:DNA binding"/>
    <property type="evidence" value="ECO:0007669"/>
    <property type="project" value="UniProtKB-KW"/>
</dbReference>
<dbReference type="OrthoDB" id="4222821at2759"/>
<evidence type="ECO:0000256" key="1">
    <source>
        <dbReference type="ARBA" id="ARBA00023015"/>
    </source>
</evidence>
<keyword evidence="8" id="KW-1185">Reference proteome</keyword>
<dbReference type="InterPro" id="IPR001138">
    <property type="entry name" value="Zn2Cys6_DnaBD"/>
</dbReference>
<evidence type="ECO:0000256" key="3">
    <source>
        <dbReference type="ARBA" id="ARBA00023163"/>
    </source>
</evidence>
<proteinExistence type="predicted"/>
<reference evidence="7 8" key="1">
    <citation type="journal article" date="2013" name="PLoS ONE">
        <title>Genomic and secretomic analyses reveal unique features of the lignocellulolytic enzyme system of Penicillium decumbens.</title>
        <authorList>
            <person name="Liu G."/>
            <person name="Zhang L."/>
            <person name="Wei X."/>
            <person name="Zou G."/>
            <person name="Qin Y."/>
            <person name="Ma L."/>
            <person name="Li J."/>
            <person name="Zheng H."/>
            <person name="Wang S."/>
            <person name="Wang C."/>
            <person name="Xun L."/>
            <person name="Zhao G.-P."/>
            <person name="Zhou Z."/>
            <person name="Qu Y."/>
        </authorList>
    </citation>
    <scope>NUCLEOTIDE SEQUENCE [LARGE SCALE GENOMIC DNA]</scope>
    <source>
        <strain evidence="8">114-2 / CGMCC 5302</strain>
    </source>
</reference>
<organism evidence="7 8">
    <name type="scientific">Penicillium oxalicum (strain 114-2 / CGMCC 5302)</name>
    <name type="common">Penicillium decumbens</name>
    <dbReference type="NCBI Taxonomy" id="933388"/>
    <lineage>
        <taxon>Eukaryota</taxon>
        <taxon>Fungi</taxon>
        <taxon>Dikarya</taxon>
        <taxon>Ascomycota</taxon>
        <taxon>Pezizomycotina</taxon>
        <taxon>Eurotiomycetes</taxon>
        <taxon>Eurotiomycetidae</taxon>
        <taxon>Eurotiales</taxon>
        <taxon>Aspergillaceae</taxon>
        <taxon>Penicillium</taxon>
    </lineage>
</organism>
<accession>S8AT84</accession>
<dbReference type="SUPFAM" id="SSF57701">
    <property type="entry name" value="Zn2/Cys6 DNA-binding domain"/>
    <property type="match status" value="1"/>
</dbReference>
<dbReference type="GO" id="GO:0008270">
    <property type="term" value="F:zinc ion binding"/>
    <property type="evidence" value="ECO:0007669"/>
    <property type="project" value="InterPro"/>
</dbReference>
<dbReference type="InterPro" id="IPR036864">
    <property type="entry name" value="Zn2-C6_fun-type_DNA-bd_sf"/>
</dbReference>
<dbReference type="PROSITE" id="PS50048">
    <property type="entry name" value="ZN2_CY6_FUNGAL_2"/>
    <property type="match status" value="1"/>
</dbReference>
<dbReference type="EMBL" id="KB644411">
    <property type="protein sequence ID" value="EPS29308.1"/>
    <property type="molecule type" value="Genomic_DNA"/>
</dbReference>
<keyword evidence="4" id="KW-0539">Nucleus</keyword>
<evidence type="ECO:0000313" key="7">
    <source>
        <dbReference type="EMBL" id="EPS29308.1"/>
    </source>
</evidence>
<evidence type="ECO:0000256" key="2">
    <source>
        <dbReference type="ARBA" id="ARBA00023125"/>
    </source>
</evidence>
<dbReference type="STRING" id="933388.S8AT84"/>
<sequence>MHSNPNYRQSRRSACDRCRGFKLRCERDHTSSKSCERCRKAQAVCTTSLSYPVESLSQTGGMAGPSVSSQGVRSTVSYDRLYMDALHKTTALRVKKQPKSAGILHAHIDQSLGTWVLHDPWLDSWNNEMIQLSNMYWPFALTGINDSRIIDEGSIQFADGVSKIQECHGYLNSEDKQPIDVSASGTFTDSFPEPTLISESFSTSDAQAGDGKRDLVEDIDSSVWPTIREGTNPASSPIDSAIWPSPVSTWQPQKRLLRLSIEIIDDLKLLQNQENTEAASEDRCRSLNNRLDDFVARMLTYSANLISILNPEISIPSFQPHPIFPTDPVAFSNPAQLRMSNQYISNEQLTESLATTIPPCGSDHATPRSSSSTIGSDNKSPERLSVFLCVLTAYKNLMRLYHAVYSQLHQYYLGAHLAGNTSQPTIPQAFSYTQAAGFESNKSAQTQTLQLIQTSHNLLDKLNSGLRSQFYCLGESEPETSQHPPPLDYYILLGIRGYFASNQEGNSENGLREKMNALSSFVLGSLSF</sequence>
<protein>
    <recommendedName>
        <fullName evidence="6">Zn(2)-C6 fungal-type domain-containing protein</fullName>
    </recommendedName>
</protein>
<name>S8AT84_PENO1</name>